<dbReference type="InterPro" id="IPR050748">
    <property type="entry name" value="Glycosyltrans_8_dom-fam"/>
</dbReference>
<dbReference type="InterPro" id="IPR002495">
    <property type="entry name" value="Glyco_trans_8"/>
</dbReference>
<keyword evidence="3" id="KW-0479">Metal-binding</keyword>
<organism evidence="4 5">
    <name type="scientific">Haemophilus influenzae</name>
    <dbReference type="NCBI Taxonomy" id="727"/>
    <lineage>
        <taxon>Bacteria</taxon>
        <taxon>Pseudomonadati</taxon>
        <taxon>Pseudomonadota</taxon>
        <taxon>Gammaproteobacteria</taxon>
        <taxon>Pasteurellales</taxon>
        <taxon>Pasteurellaceae</taxon>
        <taxon>Haemophilus</taxon>
    </lineage>
</organism>
<dbReference type="GO" id="GO:0016757">
    <property type="term" value="F:glycosyltransferase activity"/>
    <property type="evidence" value="ECO:0007669"/>
    <property type="project" value="UniProtKB-KW"/>
</dbReference>
<sequence length="299" mass="35454">MINIIFSSDNYYATYLAVSIFSIIKNTPEKINFYILDMKINQENKTIINNLASSYSCKVFFLPVCEADFQNFPKTIDYISLATYSRLNLTKYIKNIEKAIYIDVDTLTNSSLQELWDIDITNYYLAACRDTFIDVKNEAYKKSIGLEGYSYFNAGILLINLNKWKEENIFQKSINWMNKYNNVMKYQDQDILNGICKGKVKFINNRFNFTPTDRVLIKKKNLLHVKMPIIISHYCGPYKFWHKKCSHLNCHIGNLLLKEMDKIIDIPSSWYDHFEKIPFLMKIKRLRKRIRDKLIYGIY</sequence>
<proteinExistence type="predicted"/>
<dbReference type="Pfam" id="PF01501">
    <property type="entry name" value="Glyco_transf_8"/>
    <property type="match status" value="1"/>
</dbReference>
<evidence type="ECO:0000256" key="3">
    <source>
        <dbReference type="ARBA" id="ARBA00022723"/>
    </source>
</evidence>
<name>A0AAJ8WBN3_HAEIF</name>
<dbReference type="CDD" id="cd04194">
    <property type="entry name" value="GT8_A4GalT_like"/>
    <property type="match status" value="1"/>
</dbReference>
<dbReference type="PANTHER" id="PTHR13778:SF47">
    <property type="entry name" value="LIPOPOLYSACCHARIDE 1,3-GALACTOSYLTRANSFERASE"/>
    <property type="match status" value="1"/>
</dbReference>
<protein>
    <submittedName>
        <fullName evidence="4">Glycosyltransferase family 8 protein</fullName>
    </submittedName>
</protein>
<dbReference type="Proteomes" id="UP000837924">
    <property type="component" value="Chromosome"/>
</dbReference>
<dbReference type="PANTHER" id="PTHR13778">
    <property type="entry name" value="GLYCOSYLTRANSFERASE 8 DOMAIN-CONTAINING PROTEIN"/>
    <property type="match status" value="1"/>
</dbReference>
<dbReference type="EMBL" id="OV040584">
    <property type="protein sequence ID" value="CAH0448974.1"/>
    <property type="molecule type" value="Genomic_DNA"/>
</dbReference>
<evidence type="ECO:0000313" key="5">
    <source>
        <dbReference type="Proteomes" id="UP000837924"/>
    </source>
</evidence>
<evidence type="ECO:0000256" key="2">
    <source>
        <dbReference type="ARBA" id="ARBA00022679"/>
    </source>
</evidence>
<reference evidence="5" key="1">
    <citation type="submission" date="2021-11" db="EMBL/GenBank/DDBJ databases">
        <authorList>
            <person name="Riesbeck K."/>
        </authorList>
    </citation>
    <scope>NUCLEOTIDE SEQUENCE [LARGE SCALE GENOMIC DNA]</scope>
</reference>
<keyword evidence="1" id="KW-0328">Glycosyltransferase</keyword>
<dbReference type="Gene3D" id="3.90.550.10">
    <property type="entry name" value="Spore Coat Polysaccharide Biosynthesis Protein SpsA, Chain A"/>
    <property type="match status" value="1"/>
</dbReference>
<dbReference type="AlphaFoldDB" id="A0AAJ8WBN3"/>
<accession>A0AAJ8WBN3</accession>
<dbReference type="GO" id="GO:0046872">
    <property type="term" value="F:metal ion binding"/>
    <property type="evidence" value="ECO:0007669"/>
    <property type="project" value="UniProtKB-KW"/>
</dbReference>
<gene>
    <name evidence="4" type="ORF">KRLU271_LOCUS730</name>
</gene>
<dbReference type="SUPFAM" id="SSF53448">
    <property type="entry name" value="Nucleotide-diphospho-sugar transferases"/>
    <property type="match status" value="1"/>
</dbReference>
<evidence type="ECO:0000256" key="1">
    <source>
        <dbReference type="ARBA" id="ARBA00022676"/>
    </source>
</evidence>
<evidence type="ECO:0000313" key="4">
    <source>
        <dbReference type="EMBL" id="CAH0448974.1"/>
    </source>
</evidence>
<dbReference type="InterPro" id="IPR029044">
    <property type="entry name" value="Nucleotide-diphossugar_trans"/>
</dbReference>
<keyword evidence="2" id="KW-0808">Transferase</keyword>